<feature type="transmembrane region" description="Helical" evidence="10">
    <location>
        <begin position="56"/>
        <end position="73"/>
    </location>
</feature>
<comment type="function">
    <text evidence="9 10">Fluoride-specific ion channel. Important for reducing fluoride concentration in the cell, thus reducing its toxicity.</text>
</comment>
<evidence type="ECO:0000256" key="10">
    <source>
        <dbReference type="HAMAP-Rule" id="MF_00454"/>
    </source>
</evidence>
<name>A0A0L0QML7_VIRPA</name>
<comment type="activity regulation">
    <text evidence="10">Na(+) is not transported, but it plays an essential structural role and its presence is essential for fluoride channel function.</text>
</comment>
<feature type="binding site" evidence="10">
    <location>
        <position position="68"/>
    </location>
    <ligand>
        <name>Na(+)</name>
        <dbReference type="ChEBI" id="CHEBI:29101"/>
        <note>structural</note>
    </ligand>
</feature>
<keyword evidence="10" id="KW-0915">Sodium</keyword>
<dbReference type="GO" id="GO:0005886">
    <property type="term" value="C:plasma membrane"/>
    <property type="evidence" value="ECO:0007669"/>
    <property type="project" value="UniProtKB-SubCell"/>
</dbReference>
<sequence>MSFLFVALGGFFGSITRYQLSITTHKRLIGTWLANITGSLLLAFFVHLYTRGILPHTWWLVLGVGFCGAYTTFSTFGNETLQLIFQHQFNKAIGYISLSLIVSLLPVALVLSV</sequence>
<dbReference type="HAMAP" id="MF_00454">
    <property type="entry name" value="FluC"/>
    <property type="match status" value="1"/>
</dbReference>
<evidence type="ECO:0000256" key="3">
    <source>
        <dbReference type="ARBA" id="ARBA00022692"/>
    </source>
</evidence>
<dbReference type="Proteomes" id="UP000036780">
    <property type="component" value="Unassembled WGS sequence"/>
</dbReference>
<evidence type="ECO:0000256" key="9">
    <source>
        <dbReference type="ARBA" id="ARBA00049940"/>
    </source>
</evidence>
<comment type="catalytic activity">
    <reaction evidence="8">
        <text>fluoride(in) = fluoride(out)</text>
        <dbReference type="Rhea" id="RHEA:76159"/>
        <dbReference type="ChEBI" id="CHEBI:17051"/>
    </reaction>
    <physiologicalReaction direction="left-to-right" evidence="8">
        <dbReference type="Rhea" id="RHEA:76160"/>
    </physiologicalReaction>
</comment>
<proteinExistence type="inferred from homology"/>
<feature type="transmembrane region" description="Helical" evidence="10">
    <location>
        <begin position="93"/>
        <end position="111"/>
    </location>
</feature>
<dbReference type="RefSeq" id="WP_050352405.1">
    <property type="nucleotide sequence ID" value="NZ_BOSN01000008.1"/>
</dbReference>
<reference evidence="12" key="1">
    <citation type="submission" date="2015-07" db="EMBL/GenBank/DDBJ databases">
        <title>Fjat-10053 dsm26.</title>
        <authorList>
            <person name="Liu B."/>
            <person name="Wang J."/>
            <person name="Zhu Y."/>
            <person name="Liu G."/>
            <person name="Chen Q."/>
            <person name="Chen Z."/>
            <person name="Lan J."/>
            <person name="Che J."/>
            <person name="Ge C."/>
            <person name="Shi H."/>
            <person name="Pan Z."/>
            <person name="Liu X."/>
        </authorList>
    </citation>
    <scope>NUCLEOTIDE SEQUENCE [LARGE SCALE GENOMIC DNA]</scope>
    <source>
        <strain evidence="12">DSM 26</strain>
    </source>
</reference>
<dbReference type="AlphaFoldDB" id="A0A0L0QML7"/>
<keyword evidence="10" id="KW-0813">Transport</keyword>
<keyword evidence="12" id="KW-1185">Reference proteome</keyword>
<keyword evidence="4 10" id="KW-1133">Transmembrane helix</keyword>
<dbReference type="GO" id="GO:0140114">
    <property type="term" value="P:cellular detoxification of fluoride"/>
    <property type="evidence" value="ECO:0007669"/>
    <property type="project" value="UniProtKB-UniRule"/>
</dbReference>
<dbReference type="Pfam" id="PF02537">
    <property type="entry name" value="CRCB"/>
    <property type="match status" value="1"/>
</dbReference>
<comment type="subcellular location">
    <subcellularLocation>
        <location evidence="1 10">Cell membrane</location>
        <topology evidence="1 10">Multi-pass membrane protein</topology>
    </subcellularLocation>
</comment>
<evidence type="ECO:0000256" key="5">
    <source>
        <dbReference type="ARBA" id="ARBA00023136"/>
    </source>
</evidence>
<comment type="caution">
    <text evidence="11">The sequence shown here is derived from an EMBL/GenBank/DDBJ whole genome shotgun (WGS) entry which is preliminary data.</text>
</comment>
<comment type="similarity">
    <text evidence="7 10">Belongs to the fluoride channel Fluc/FEX (TC 1.A.43) family.</text>
</comment>
<dbReference type="PANTHER" id="PTHR28259">
    <property type="entry name" value="FLUORIDE EXPORT PROTEIN 1-RELATED"/>
    <property type="match status" value="1"/>
</dbReference>
<evidence type="ECO:0000256" key="6">
    <source>
        <dbReference type="ARBA" id="ARBA00023303"/>
    </source>
</evidence>
<evidence type="ECO:0000256" key="4">
    <source>
        <dbReference type="ARBA" id="ARBA00022989"/>
    </source>
</evidence>
<dbReference type="InterPro" id="IPR003691">
    <property type="entry name" value="FluC"/>
</dbReference>
<keyword evidence="6 10" id="KW-0407">Ion channel</keyword>
<dbReference type="OrthoDB" id="9815830at2"/>
<evidence type="ECO:0000256" key="2">
    <source>
        <dbReference type="ARBA" id="ARBA00022475"/>
    </source>
</evidence>
<evidence type="ECO:0000256" key="7">
    <source>
        <dbReference type="ARBA" id="ARBA00035120"/>
    </source>
</evidence>
<keyword evidence="2 10" id="KW-1003">Cell membrane</keyword>
<feature type="transmembrane region" description="Helical" evidence="10">
    <location>
        <begin position="29"/>
        <end position="49"/>
    </location>
</feature>
<evidence type="ECO:0000256" key="8">
    <source>
        <dbReference type="ARBA" id="ARBA00035585"/>
    </source>
</evidence>
<evidence type="ECO:0000256" key="1">
    <source>
        <dbReference type="ARBA" id="ARBA00004651"/>
    </source>
</evidence>
<keyword evidence="10" id="KW-0406">Ion transport</keyword>
<dbReference type="PATRIC" id="fig|1473.5.peg.1794"/>
<protein>
    <recommendedName>
        <fullName evidence="10">Fluoride-specific ion channel FluC</fullName>
    </recommendedName>
</protein>
<dbReference type="GO" id="GO:0046872">
    <property type="term" value="F:metal ion binding"/>
    <property type="evidence" value="ECO:0007669"/>
    <property type="project" value="UniProtKB-KW"/>
</dbReference>
<evidence type="ECO:0000313" key="11">
    <source>
        <dbReference type="EMBL" id="KNE19847.1"/>
    </source>
</evidence>
<evidence type="ECO:0000313" key="12">
    <source>
        <dbReference type="Proteomes" id="UP000036780"/>
    </source>
</evidence>
<organism evidence="11 12">
    <name type="scientific">Virgibacillus pantothenticus</name>
    <dbReference type="NCBI Taxonomy" id="1473"/>
    <lineage>
        <taxon>Bacteria</taxon>
        <taxon>Bacillati</taxon>
        <taxon>Bacillota</taxon>
        <taxon>Bacilli</taxon>
        <taxon>Bacillales</taxon>
        <taxon>Bacillaceae</taxon>
        <taxon>Virgibacillus</taxon>
    </lineage>
</organism>
<accession>A0A0L0QML7</accession>
<gene>
    <name evidence="10" type="primary">fluC</name>
    <name evidence="10" type="synonym">crcB</name>
    <name evidence="11" type="ORF">AFK71_15620</name>
</gene>
<feature type="binding site" evidence="10">
    <location>
        <position position="71"/>
    </location>
    <ligand>
        <name>Na(+)</name>
        <dbReference type="ChEBI" id="CHEBI:29101"/>
        <note>structural</note>
    </ligand>
</feature>
<dbReference type="PANTHER" id="PTHR28259:SF1">
    <property type="entry name" value="FLUORIDE EXPORT PROTEIN 1-RELATED"/>
    <property type="match status" value="1"/>
</dbReference>
<keyword evidence="3 10" id="KW-0812">Transmembrane</keyword>
<dbReference type="GeneID" id="66871065"/>
<keyword evidence="10" id="KW-0479">Metal-binding</keyword>
<keyword evidence="5 10" id="KW-0472">Membrane</keyword>
<dbReference type="EMBL" id="LGTO01000007">
    <property type="protein sequence ID" value="KNE19847.1"/>
    <property type="molecule type" value="Genomic_DNA"/>
</dbReference>
<dbReference type="GO" id="GO:0062054">
    <property type="term" value="F:fluoride channel activity"/>
    <property type="evidence" value="ECO:0007669"/>
    <property type="project" value="UniProtKB-UniRule"/>
</dbReference>
<dbReference type="NCBIfam" id="TIGR00494">
    <property type="entry name" value="crcB"/>
    <property type="match status" value="1"/>
</dbReference>